<keyword evidence="2" id="KW-1185">Reference proteome</keyword>
<dbReference type="Proteomes" id="UP000824120">
    <property type="component" value="Chromosome 2"/>
</dbReference>
<comment type="caution">
    <text evidence="1">The sequence shown here is derived from an EMBL/GenBank/DDBJ whole genome shotgun (WGS) entry which is preliminary data.</text>
</comment>
<dbReference type="EMBL" id="JACXVP010000002">
    <property type="protein sequence ID" value="KAG5619553.1"/>
    <property type="molecule type" value="Genomic_DNA"/>
</dbReference>
<sequence>MNIHTITFDNIIELLKEVTDIISEKRLFSLQLITRLVLRTLLKNKKLILSLILNILHRILAPFFTDKTLVTILKVVPLNRDVQELILWKIIYHITPKTTCFVCRIDPPWGKIIPRIIVGIIIWILVKLLDSAVRKNELDKLKNISKYCTSFVHPEDILEDSPLYAELEAYLSQKQKGDTFASIAKDDIDDIKLFEKRYLINKLYFPCESYKAHLYYKTILISTDSAEFLHFSGYNTKDWGISLMKERQINLNKVPTSFTY</sequence>
<dbReference type="AlphaFoldDB" id="A0A9J6A4S9"/>
<protein>
    <submittedName>
        <fullName evidence="1">Uncharacterized protein</fullName>
    </submittedName>
</protein>
<reference evidence="1 2" key="1">
    <citation type="submission" date="2020-09" db="EMBL/GenBank/DDBJ databases">
        <title>De no assembly of potato wild relative species, Solanum commersonii.</title>
        <authorList>
            <person name="Cho K."/>
        </authorList>
    </citation>
    <scope>NUCLEOTIDE SEQUENCE [LARGE SCALE GENOMIC DNA]</scope>
    <source>
        <strain evidence="1">LZ3.2</strain>
        <tissue evidence="1">Leaf</tissue>
    </source>
</reference>
<organism evidence="1 2">
    <name type="scientific">Solanum commersonii</name>
    <name type="common">Commerson's wild potato</name>
    <name type="synonym">Commerson's nightshade</name>
    <dbReference type="NCBI Taxonomy" id="4109"/>
    <lineage>
        <taxon>Eukaryota</taxon>
        <taxon>Viridiplantae</taxon>
        <taxon>Streptophyta</taxon>
        <taxon>Embryophyta</taxon>
        <taxon>Tracheophyta</taxon>
        <taxon>Spermatophyta</taxon>
        <taxon>Magnoliopsida</taxon>
        <taxon>eudicotyledons</taxon>
        <taxon>Gunneridae</taxon>
        <taxon>Pentapetalae</taxon>
        <taxon>asterids</taxon>
        <taxon>lamiids</taxon>
        <taxon>Solanales</taxon>
        <taxon>Solanaceae</taxon>
        <taxon>Solanoideae</taxon>
        <taxon>Solaneae</taxon>
        <taxon>Solanum</taxon>
    </lineage>
</organism>
<evidence type="ECO:0000313" key="1">
    <source>
        <dbReference type="EMBL" id="KAG5619553.1"/>
    </source>
</evidence>
<name>A0A9J6A4S9_SOLCO</name>
<proteinExistence type="predicted"/>
<evidence type="ECO:0000313" key="2">
    <source>
        <dbReference type="Proteomes" id="UP000824120"/>
    </source>
</evidence>
<gene>
    <name evidence="1" type="ORF">H5410_004771</name>
</gene>
<accession>A0A9J6A4S9</accession>